<proteinExistence type="predicted"/>
<feature type="compositionally biased region" description="Basic and acidic residues" evidence="1">
    <location>
        <begin position="40"/>
        <end position="68"/>
    </location>
</feature>
<evidence type="ECO:0000313" key="3">
    <source>
        <dbReference type="Proteomes" id="UP000034154"/>
    </source>
</evidence>
<protein>
    <submittedName>
        <fullName evidence="2">Uncharacterized protein</fullName>
    </submittedName>
</protein>
<organism evidence="2 3">
    <name type="scientific">Candidatus Uhrbacteria bacterium GW2011_GWF2_44_350</name>
    <dbReference type="NCBI Taxonomy" id="1619000"/>
    <lineage>
        <taxon>Bacteria</taxon>
        <taxon>Candidatus Uhriibacteriota</taxon>
    </lineage>
</organism>
<evidence type="ECO:0000313" key="2">
    <source>
        <dbReference type="EMBL" id="KKT69072.1"/>
    </source>
</evidence>
<feature type="compositionally biased region" description="Polar residues" evidence="1">
    <location>
        <begin position="129"/>
        <end position="148"/>
    </location>
</feature>
<gene>
    <name evidence="2" type="ORF">UW63_C0063G0003</name>
</gene>
<name>A0A0G1LJS6_9BACT</name>
<reference evidence="2 3" key="1">
    <citation type="journal article" date="2015" name="Nature">
        <title>rRNA introns, odd ribosomes, and small enigmatic genomes across a large radiation of phyla.</title>
        <authorList>
            <person name="Brown C.T."/>
            <person name="Hug L.A."/>
            <person name="Thomas B.C."/>
            <person name="Sharon I."/>
            <person name="Castelle C.J."/>
            <person name="Singh A."/>
            <person name="Wilkins M.J."/>
            <person name="Williams K.H."/>
            <person name="Banfield J.F."/>
        </authorList>
    </citation>
    <scope>NUCLEOTIDE SEQUENCE [LARGE SCALE GENOMIC DNA]</scope>
</reference>
<dbReference type="EMBL" id="LCJB01000063">
    <property type="protein sequence ID" value="KKT69072.1"/>
    <property type="molecule type" value="Genomic_DNA"/>
</dbReference>
<evidence type="ECO:0000256" key="1">
    <source>
        <dbReference type="SAM" id="MobiDB-lite"/>
    </source>
</evidence>
<feature type="region of interest" description="Disordered" evidence="1">
    <location>
        <begin position="88"/>
        <end position="148"/>
    </location>
</feature>
<dbReference type="AlphaFoldDB" id="A0A0G1LJS6"/>
<accession>A0A0G1LJS6</accession>
<dbReference type="Proteomes" id="UP000034154">
    <property type="component" value="Unassembled WGS sequence"/>
</dbReference>
<feature type="compositionally biased region" description="Basic and acidic residues" evidence="1">
    <location>
        <begin position="107"/>
        <end position="123"/>
    </location>
</feature>
<sequence>MFGNDLPNHTEREEAGEHGEVAKLIEPDRGDQPEACLESVDGHVGQEDDDHGCRTQEEVHRQAREKNKGRGVGGAMRQHGVPVFAFFQTHPGGLPGKVTDEVGGQNENRRTETDDETGGHDSPRGAGLTTDQTLSTFNITSATKTAQR</sequence>
<feature type="compositionally biased region" description="Basic and acidic residues" evidence="1">
    <location>
        <begin position="8"/>
        <end position="32"/>
    </location>
</feature>
<feature type="region of interest" description="Disordered" evidence="1">
    <location>
        <begin position="1"/>
        <end position="76"/>
    </location>
</feature>
<comment type="caution">
    <text evidence="2">The sequence shown here is derived from an EMBL/GenBank/DDBJ whole genome shotgun (WGS) entry which is preliminary data.</text>
</comment>